<dbReference type="EMBL" id="RXGA01000002">
    <property type="protein sequence ID" value="RWX73947.1"/>
    <property type="molecule type" value="Genomic_DNA"/>
</dbReference>
<evidence type="ECO:0000256" key="1">
    <source>
        <dbReference type="SAM" id="Phobius"/>
    </source>
</evidence>
<organism evidence="2 3">
    <name type="scientific">Methanosuratincola subterraneus</name>
    <dbReference type="NCBI Taxonomy" id="2593994"/>
    <lineage>
        <taxon>Archaea</taxon>
        <taxon>Thermoproteota</taxon>
        <taxon>Methanosuratincolia</taxon>
        <taxon>Candidatus Methanomethylicales</taxon>
        <taxon>Candidatus Methanomethylicaceae</taxon>
        <taxon>Candidatus Methanosuratincola (ex Vanwonterghem et al. 2016)</taxon>
    </lineage>
</organism>
<keyword evidence="1" id="KW-0472">Membrane</keyword>
<evidence type="ECO:0000313" key="3">
    <source>
        <dbReference type="Proteomes" id="UP000288215"/>
    </source>
</evidence>
<reference evidence="2 3" key="1">
    <citation type="submission" date="2018-12" db="EMBL/GenBank/DDBJ databases">
        <title>The complete genome of the methanogenic archaea of the candidate phylum Verstraetearchaeota, obtained from the metagenome of underground thermal water.</title>
        <authorList>
            <person name="Kadnikov V.V."/>
            <person name="Mardanov A.V."/>
            <person name="Beletsky A.V."/>
            <person name="Karnachuk O.V."/>
            <person name="Ravin N.V."/>
        </authorList>
    </citation>
    <scope>NUCLEOTIDE SEQUENCE [LARGE SCALE GENOMIC DNA]</scope>
    <source>
        <strain evidence="2">Ch88</strain>
    </source>
</reference>
<name>A0A3S3VGD4_METS7</name>
<evidence type="ECO:0000313" key="2">
    <source>
        <dbReference type="EMBL" id="RWX73947.1"/>
    </source>
</evidence>
<evidence type="ECO:0008006" key="4">
    <source>
        <dbReference type="Google" id="ProtNLM"/>
    </source>
</evidence>
<proteinExistence type="predicted"/>
<gene>
    <name evidence="2" type="ORF">Metus_0726</name>
</gene>
<keyword evidence="1" id="KW-1133">Transmembrane helix</keyword>
<dbReference type="AlphaFoldDB" id="A0A3S3VGD4"/>
<sequence length="146" mass="15876">MRSIKGVSEIIAVILMILIVTTIGFGVFLYSLGYFSNITSAYMESSKVDSDAVRENFVITDVLFTVSAGNTNVRVAIYNYGQTNLRIAALYINGTALGSLVESSIPPYGSGFVTGVLDREISAGEPQLVRVVSKLGNYFENYYFLG</sequence>
<comment type="caution">
    <text evidence="2">The sequence shown here is derived from an EMBL/GenBank/DDBJ whole genome shotgun (WGS) entry which is preliminary data.</text>
</comment>
<keyword evidence="1" id="KW-0812">Transmembrane</keyword>
<accession>A0A3S3VGD4</accession>
<dbReference type="Proteomes" id="UP000288215">
    <property type="component" value="Unassembled WGS sequence"/>
</dbReference>
<feature type="transmembrane region" description="Helical" evidence="1">
    <location>
        <begin position="12"/>
        <end position="35"/>
    </location>
</feature>
<protein>
    <recommendedName>
        <fullName evidence="4">Archaeal Type IV pilin N-terminal domain-containing protein</fullName>
    </recommendedName>
</protein>